<keyword evidence="3" id="KW-0963">Cytoplasm</keyword>
<comment type="function">
    <text evidence="9">May play the central regulatory role in sporulation. It may be an element of the effector pathway responsible for the activation of sporulation genes in response to nutritional stress. Spo0A may act in concert with spo0H (a sigma factor) to control the expression of some genes that are critical to the sporulation process.</text>
</comment>
<keyword evidence="4 10" id="KW-0597">Phosphoprotein</keyword>
<evidence type="ECO:0000256" key="10">
    <source>
        <dbReference type="PROSITE-ProRule" id="PRU00169"/>
    </source>
</evidence>
<keyword evidence="5" id="KW-0902">Two-component regulatory system</keyword>
<dbReference type="GO" id="GO:0003700">
    <property type="term" value="F:DNA-binding transcription factor activity"/>
    <property type="evidence" value="ECO:0007669"/>
    <property type="project" value="InterPro"/>
</dbReference>
<dbReference type="SUPFAM" id="SSF52172">
    <property type="entry name" value="CheY-like"/>
    <property type="match status" value="1"/>
</dbReference>
<evidence type="ECO:0000313" key="13">
    <source>
        <dbReference type="EMBL" id="KNY27831.1"/>
    </source>
</evidence>
<evidence type="ECO:0000256" key="7">
    <source>
        <dbReference type="ARBA" id="ARBA00023125"/>
    </source>
</evidence>
<dbReference type="EMBL" id="LGTC01000001">
    <property type="protein sequence ID" value="KNY27831.1"/>
    <property type="molecule type" value="Genomic_DNA"/>
</dbReference>
<dbReference type="SUPFAM" id="SSF46689">
    <property type="entry name" value="Homeodomain-like"/>
    <property type="match status" value="2"/>
</dbReference>
<name>A0A0L6JPR6_9FIRM</name>
<keyword evidence="8" id="KW-0804">Transcription</keyword>
<dbReference type="GO" id="GO:0000160">
    <property type="term" value="P:phosphorelay signal transduction system"/>
    <property type="evidence" value="ECO:0007669"/>
    <property type="project" value="UniProtKB-KW"/>
</dbReference>
<feature type="domain" description="HTH araC/xylS-type" evidence="11">
    <location>
        <begin position="431"/>
        <end position="530"/>
    </location>
</feature>
<dbReference type="Proteomes" id="UP000036923">
    <property type="component" value="Unassembled WGS sequence"/>
</dbReference>
<dbReference type="GO" id="GO:0043565">
    <property type="term" value="F:sequence-specific DNA binding"/>
    <property type="evidence" value="ECO:0007669"/>
    <property type="project" value="InterPro"/>
</dbReference>
<dbReference type="SMART" id="SM00448">
    <property type="entry name" value="REC"/>
    <property type="match status" value="1"/>
</dbReference>
<keyword evidence="6" id="KW-0805">Transcription regulation</keyword>
<evidence type="ECO:0000256" key="4">
    <source>
        <dbReference type="ARBA" id="ARBA00022553"/>
    </source>
</evidence>
<gene>
    <name evidence="13" type="ORF">Bccel_3102</name>
</gene>
<proteinExistence type="predicted"/>
<keyword evidence="7" id="KW-0238">DNA-binding</keyword>
<evidence type="ECO:0000313" key="14">
    <source>
        <dbReference type="Proteomes" id="UP000036923"/>
    </source>
</evidence>
<comment type="subcellular location">
    <subcellularLocation>
        <location evidence="1">Cytoplasm</location>
    </subcellularLocation>
</comment>
<dbReference type="eggNOG" id="COG2207">
    <property type="taxonomic scope" value="Bacteria"/>
</dbReference>
<evidence type="ECO:0000259" key="12">
    <source>
        <dbReference type="PROSITE" id="PS50110"/>
    </source>
</evidence>
<dbReference type="InterPro" id="IPR051552">
    <property type="entry name" value="HptR"/>
</dbReference>
<dbReference type="RefSeq" id="WP_036941995.1">
    <property type="nucleotide sequence ID" value="NZ_JQKC01000017.1"/>
</dbReference>
<dbReference type="PROSITE" id="PS50110">
    <property type="entry name" value="RESPONSE_REGULATORY"/>
    <property type="match status" value="1"/>
</dbReference>
<dbReference type="GO" id="GO:0005737">
    <property type="term" value="C:cytoplasm"/>
    <property type="evidence" value="ECO:0007669"/>
    <property type="project" value="UniProtKB-SubCell"/>
</dbReference>
<dbReference type="InterPro" id="IPR018060">
    <property type="entry name" value="HTH_AraC"/>
</dbReference>
<feature type="modified residue" description="4-aspartylphosphate" evidence="10">
    <location>
        <position position="55"/>
    </location>
</feature>
<evidence type="ECO:0000256" key="3">
    <source>
        <dbReference type="ARBA" id="ARBA00022490"/>
    </source>
</evidence>
<organism evidence="13 14">
    <name type="scientific">Pseudobacteroides cellulosolvens ATCC 35603 = DSM 2933</name>
    <dbReference type="NCBI Taxonomy" id="398512"/>
    <lineage>
        <taxon>Bacteria</taxon>
        <taxon>Bacillati</taxon>
        <taxon>Bacillota</taxon>
        <taxon>Clostridia</taxon>
        <taxon>Eubacteriales</taxon>
        <taxon>Oscillospiraceae</taxon>
        <taxon>Pseudobacteroides</taxon>
    </lineage>
</organism>
<dbReference type="InterPro" id="IPR011006">
    <property type="entry name" value="CheY-like_superfamily"/>
</dbReference>
<dbReference type="OrthoDB" id="384217at2"/>
<evidence type="ECO:0000259" key="11">
    <source>
        <dbReference type="PROSITE" id="PS01124"/>
    </source>
</evidence>
<dbReference type="InterPro" id="IPR001789">
    <property type="entry name" value="Sig_transdc_resp-reg_receiver"/>
</dbReference>
<dbReference type="PRINTS" id="PR00032">
    <property type="entry name" value="HTHARAC"/>
</dbReference>
<dbReference type="PATRIC" id="fig|398512.5.peg.3251"/>
<evidence type="ECO:0000256" key="9">
    <source>
        <dbReference type="ARBA" id="ARBA00024867"/>
    </source>
</evidence>
<dbReference type="PROSITE" id="PS01124">
    <property type="entry name" value="HTH_ARAC_FAMILY_2"/>
    <property type="match status" value="1"/>
</dbReference>
<dbReference type="CDD" id="cd17536">
    <property type="entry name" value="REC_YesN-like"/>
    <property type="match status" value="1"/>
</dbReference>
<dbReference type="Pfam" id="PF00072">
    <property type="entry name" value="Response_reg"/>
    <property type="match status" value="1"/>
</dbReference>
<evidence type="ECO:0000256" key="2">
    <source>
        <dbReference type="ARBA" id="ARBA00018672"/>
    </source>
</evidence>
<dbReference type="PANTHER" id="PTHR42713:SF3">
    <property type="entry name" value="TRANSCRIPTIONAL REGULATORY PROTEIN HPTR"/>
    <property type="match status" value="1"/>
</dbReference>
<reference evidence="14" key="1">
    <citation type="submission" date="2015-07" db="EMBL/GenBank/DDBJ databases">
        <title>Near-Complete Genome Sequence of the Cellulolytic Bacterium Bacteroides (Pseudobacteroides) cellulosolvens ATCC 35603.</title>
        <authorList>
            <person name="Dassa B."/>
            <person name="Utturkar S.M."/>
            <person name="Klingeman D.M."/>
            <person name="Hurt R.A."/>
            <person name="Keller M."/>
            <person name="Xu J."/>
            <person name="Reddy Y.H.K."/>
            <person name="Borovok I."/>
            <person name="Grinberg I.R."/>
            <person name="Lamed R."/>
            <person name="Zhivin O."/>
            <person name="Bayer E.A."/>
            <person name="Brown S.D."/>
        </authorList>
    </citation>
    <scope>NUCLEOTIDE SEQUENCE [LARGE SCALE GENOMIC DNA]</scope>
    <source>
        <strain evidence="14">DSM 2933</strain>
    </source>
</reference>
<dbReference type="eggNOG" id="COG4753">
    <property type="taxonomic scope" value="Bacteria"/>
</dbReference>
<protein>
    <recommendedName>
        <fullName evidence="2">Stage 0 sporulation protein A homolog</fullName>
    </recommendedName>
</protein>
<dbReference type="InterPro" id="IPR009057">
    <property type="entry name" value="Homeodomain-like_sf"/>
</dbReference>
<dbReference type="InterPro" id="IPR020449">
    <property type="entry name" value="Tscrpt_reg_AraC-type_HTH"/>
</dbReference>
<feature type="domain" description="Response regulatory" evidence="12">
    <location>
        <begin position="3"/>
        <end position="120"/>
    </location>
</feature>
<dbReference type="Pfam" id="PF12833">
    <property type="entry name" value="HTH_18"/>
    <property type="match status" value="1"/>
</dbReference>
<evidence type="ECO:0000256" key="1">
    <source>
        <dbReference type="ARBA" id="ARBA00004496"/>
    </source>
</evidence>
<keyword evidence="14" id="KW-1185">Reference proteome</keyword>
<evidence type="ECO:0000256" key="8">
    <source>
        <dbReference type="ARBA" id="ARBA00023163"/>
    </source>
</evidence>
<dbReference type="PANTHER" id="PTHR42713">
    <property type="entry name" value="HISTIDINE KINASE-RELATED"/>
    <property type="match status" value="1"/>
</dbReference>
<dbReference type="AlphaFoldDB" id="A0A0L6JPR6"/>
<evidence type="ECO:0000256" key="5">
    <source>
        <dbReference type="ARBA" id="ARBA00023012"/>
    </source>
</evidence>
<accession>A0A0L6JPR6</accession>
<sequence>MYKVFLVDDEIEIREGMRDSINWANINFVFSGEAPDGEMALPLIQEVKPDVLITDIKMPFMDGLQLSRMVHKMMPWVKIVILTGHDEFHYAKEAISIGVAEFLLKPVCATELMEVLKKIAAKIGQEKKEEETSEKLKEQLQNNTVVLRDRFLNELVMGMVSLQDIVDKCEHFQINIISKYYLVTIMEAETKVWNMNDCKYREYLKFEEVVDKILKGNHQVIKFKRNAGELILIIKGDGELNLGTYAYELSETIMNEVERDTDCTLSISIGSVMERLGGIAKSYVDADFVNKYKYIYGKGKILGINDLKLDLGLKEFVKLDMNSINDFMKYGSYKDIRQFVGDYVNCLERSGMNSLIYIFYSYIDIMLNASKFVKELGWDIEKILPEAVQLQNDLLIINSIDKFKELIESVLRKVLECRENRMDDRYRDIIGKAKDFITNYFYNPNLSLNSVASYVNMSPNHFCSVFSQEAGETFTEYLTKVRLKKAKELLKTTSLRAAEIAYGVGYNDPHYFSYIFKKWEGVTPKEFRSS</sequence>
<dbReference type="STRING" id="398512.Bccel_3102"/>
<comment type="caution">
    <text evidence="13">The sequence shown here is derived from an EMBL/GenBank/DDBJ whole genome shotgun (WGS) entry which is preliminary data.</text>
</comment>
<dbReference type="Gene3D" id="1.10.10.60">
    <property type="entry name" value="Homeodomain-like"/>
    <property type="match status" value="2"/>
</dbReference>
<dbReference type="Gene3D" id="3.40.50.2300">
    <property type="match status" value="1"/>
</dbReference>
<evidence type="ECO:0000256" key="6">
    <source>
        <dbReference type="ARBA" id="ARBA00023015"/>
    </source>
</evidence>
<dbReference type="SMART" id="SM00342">
    <property type="entry name" value="HTH_ARAC"/>
    <property type="match status" value="1"/>
</dbReference>